<dbReference type="Gene3D" id="1.20.120.1220">
    <property type="match status" value="1"/>
</dbReference>
<dbReference type="InterPro" id="IPR000045">
    <property type="entry name" value="Prepilin_IV_endopep_pep"/>
</dbReference>
<sequence>MMISASAALWFLPLVLPICLYVCFTDMRGMRITNPAVMALFVVYVAIGLLALPFDAYLWRYLHLVVALVAGMALNAGGAMGAGDAKFAAAAAPFIHLGDLRFLMALFAANLLGAFVAHRIAKHSALRRLAPDWMSWQSGAKFPMGMALGGTLATYLAIGVFFGR</sequence>
<dbReference type="OrthoDB" id="7709484at2"/>
<dbReference type="GO" id="GO:0004190">
    <property type="term" value="F:aspartic-type endopeptidase activity"/>
    <property type="evidence" value="ECO:0007669"/>
    <property type="project" value="InterPro"/>
</dbReference>
<dbReference type="Proteomes" id="UP000054396">
    <property type="component" value="Unassembled WGS sequence"/>
</dbReference>
<organism evidence="3 4">
    <name type="scientific">Pseudoponticoccus marisrubri</name>
    <dbReference type="NCBI Taxonomy" id="1685382"/>
    <lineage>
        <taxon>Bacteria</taxon>
        <taxon>Pseudomonadati</taxon>
        <taxon>Pseudomonadota</taxon>
        <taxon>Alphaproteobacteria</taxon>
        <taxon>Rhodobacterales</taxon>
        <taxon>Roseobacteraceae</taxon>
        <taxon>Pseudoponticoccus</taxon>
    </lineage>
</organism>
<dbReference type="EMBL" id="LPXO01000004">
    <property type="protein sequence ID" value="KUF11295.1"/>
    <property type="molecule type" value="Genomic_DNA"/>
</dbReference>
<keyword evidence="1" id="KW-0472">Membrane</keyword>
<comment type="caution">
    <text evidence="3">The sequence shown here is derived from an EMBL/GenBank/DDBJ whole genome shotgun (WGS) entry which is preliminary data.</text>
</comment>
<accession>A0A0W7WL79</accession>
<evidence type="ECO:0000256" key="1">
    <source>
        <dbReference type="SAM" id="Phobius"/>
    </source>
</evidence>
<feature type="transmembrane region" description="Helical" evidence="1">
    <location>
        <begin position="102"/>
        <end position="121"/>
    </location>
</feature>
<feature type="domain" description="Prepilin type IV endopeptidase peptidase" evidence="2">
    <location>
        <begin position="15"/>
        <end position="117"/>
    </location>
</feature>
<evidence type="ECO:0000313" key="4">
    <source>
        <dbReference type="Proteomes" id="UP000054396"/>
    </source>
</evidence>
<feature type="transmembrane region" description="Helical" evidence="1">
    <location>
        <begin position="61"/>
        <end position="82"/>
    </location>
</feature>
<proteinExistence type="predicted"/>
<dbReference type="AlphaFoldDB" id="A0A0W7WL79"/>
<reference evidence="3 4" key="1">
    <citation type="submission" date="2015-12" db="EMBL/GenBank/DDBJ databases">
        <authorList>
            <person name="Shamseldin A."/>
            <person name="Moawad H."/>
            <person name="Abd El-Rahim W.M."/>
            <person name="Sadowsky M.J."/>
        </authorList>
    </citation>
    <scope>NUCLEOTIDE SEQUENCE [LARGE SCALE GENOMIC DNA]</scope>
    <source>
        <strain evidence="3 4">SJ5A-1</strain>
    </source>
</reference>
<dbReference type="GO" id="GO:0016020">
    <property type="term" value="C:membrane"/>
    <property type="evidence" value="ECO:0007669"/>
    <property type="project" value="InterPro"/>
</dbReference>
<protein>
    <recommendedName>
        <fullName evidence="2">Prepilin type IV endopeptidase peptidase domain-containing protein</fullName>
    </recommendedName>
</protein>
<dbReference type="Pfam" id="PF01478">
    <property type="entry name" value="Peptidase_A24"/>
    <property type="match status" value="1"/>
</dbReference>
<keyword evidence="4" id="KW-1185">Reference proteome</keyword>
<feature type="transmembrane region" description="Helical" evidence="1">
    <location>
        <begin position="142"/>
        <end position="162"/>
    </location>
</feature>
<keyword evidence="1" id="KW-1133">Transmembrane helix</keyword>
<gene>
    <name evidence="3" type="ORF">AVJ23_09640</name>
</gene>
<feature type="transmembrane region" description="Helical" evidence="1">
    <location>
        <begin position="36"/>
        <end position="54"/>
    </location>
</feature>
<name>A0A0W7WL79_9RHOB</name>
<dbReference type="STRING" id="1685382.AVJ23_09640"/>
<evidence type="ECO:0000313" key="3">
    <source>
        <dbReference type="EMBL" id="KUF11295.1"/>
    </source>
</evidence>
<evidence type="ECO:0000259" key="2">
    <source>
        <dbReference type="Pfam" id="PF01478"/>
    </source>
</evidence>
<dbReference type="RefSeq" id="WP_058861959.1">
    <property type="nucleotide sequence ID" value="NZ_LPXO01000004.1"/>
</dbReference>
<keyword evidence="1" id="KW-0812">Transmembrane</keyword>